<comment type="caution">
    <text evidence="8">The sequence shown here is derived from an EMBL/GenBank/DDBJ whole genome shotgun (WGS) entry which is preliminary data.</text>
</comment>
<dbReference type="PANTHER" id="PTHR11910">
    <property type="entry name" value="ATP SYNTHASE DELTA CHAIN"/>
    <property type="match status" value="1"/>
</dbReference>
<keyword evidence="4 7" id="KW-0406">Ion transport</keyword>
<evidence type="ECO:0000256" key="2">
    <source>
        <dbReference type="ARBA" id="ARBA00022448"/>
    </source>
</evidence>
<evidence type="ECO:0000256" key="3">
    <source>
        <dbReference type="ARBA" id="ARBA00022781"/>
    </source>
</evidence>
<comment type="function">
    <text evidence="7">This protein is part of the stalk that links CF(0) to CF(1). It either transmits conformational changes from CF(0) to CF(1) or is implicated in proton conduction.</text>
</comment>
<gene>
    <name evidence="7 8" type="primary">atpH</name>
    <name evidence="8" type="ORF">IAC10_11680</name>
</gene>
<keyword evidence="7" id="KW-0139">CF(1)</keyword>
<dbReference type="PRINTS" id="PR00125">
    <property type="entry name" value="ATPASEDELTA"/>
</dbReference>
<dbReference type="Proteomes" id="UP000823928">
    <property type="component" value="Unassembled WGS sequence"/>
</dbReference>
<dbReference type="HAMAP" id="MF_01416">
    <property type="entry name" value="ATP_synth_delta_bact"/>
    <property type="match status" value="1"/>
</dbReference>
<keyword evidence="6 7" id="KW-0066">ATP synthesis</keyword>
<reference evidence="8" key="1">
    <citation type="submission" date="2020-10" db="EMBL/GenBank/DDBJ databases">
        <authorList>
            <person name="Gilroy R."/>
        </authorList>
    </citation>
    <scope>NUCLEOTIDE SEQUENCE</scope>
    <source>
        <strain evidence="8">6276</strain>
    </source>
</reference>
<keyword evidence="2 7" id="KW-0813">Transport</keyword>
<organism evidence="8 9">
    <name type="scientific">Candidatus Scatousia excrementigallinarum</name>
    <dbReference type="NCBI Taxonomy" id="2840935"/>
    <lineage>
        <taxon>Bacteria</taxon>
        <taxon>Candidatus Scatousia</taxon>
    </lineage>
</organism>
<dbReference type="Gene3D" id="1.10.520.20">
    <property type="entry name" value="N-terminal domain of the delta subunit of the F1F0-ATP synthase"/>
    <property type="match status" value="1"/>
</dbReference>
<evidence type="ECO:0000256" key="6">
    <source>
        <dbReference type="ARBA" id="ARBA00023310"/>
    </source>
</evidence>
<dbReference type="Pfam" id="PF00213">
    <property type="entry name" value="OSCP"/>
    <property type="match status" value="1"/>
</dbReference>
<proteinExistence type="inferred from homology"/>
<dbReference type="InterPro" id="IPR026015">
    <property type="entry name" value="ATP_synth_OSCP/delta_N_sf"/>
</dbReference>
<dbReference type="GO" id="GO:0045259">
    <property type="term" value="C:proton-transporting ATP synthase complex"/>
    <property type="evidence" value="ECO:0007669"/>
    <property type="project" value="UniProtKB-KW"/>
</dbReference>
<dbReference type="NCBIfam" id="TIGR01145">
    <property type="entry name" value="ATP_synt_delta"/>
    <property type="match status" value="1"/>
</dbReference>
<evidence type="ECO:0000313" key="9">
    <source>
        <dbReference type="Proteomes" id="UP000823928"/>
    </source>
</evidence>
<sequence length="185" mass="21439">MKNSTEQISISAKNYANALIGVVEDKKSTFDEISNDFENVRQILNMSPELREILNNPTIALDIKIDIATDVFKNEVSTTMMDFMKILIEKKRFKEFSQIYRAYIDKLNEIYNIQPVTIISAIELSEKDKLQVIQKLENKLQKTVKPDWELDNDIIAGLVIKIDDNVIDMSIKNRLAKLKKDLMLR</sequence>
<keyword evidence="7" id="KW-1003">Cell membrane</keyword>
<dbReference type="GO" id="GO:0046933">
    <property type="term" value="F:proton-transporting ATP synthase activity, rotational mechanism"/>
    <property type="evidence" value="ECO:0007669"/>
    <property type="project" value="UniProtKB-UniRule"/>
</dbReference>
<comment type="function">
    <text evidence="7">F(1)F(0) ATP synthase produces ATP from ADP in the presence of a proton or sodium gradient. F-type ATPases consist of two structural domains, F(1) containing the extramembraneous catalytic core and F(0) containing the membrane proton channel, linked together by a central stalk and a peripheral stalk. During catalysis, ATP synthesis in the catalytic domain of F(1) is coupled via a rotary mechanism of the central stalk subunits to proton translocation.</text>
</comment>
<dbReference type="EMBL" id="DVIU01000232">
    <property type="protein sequence ID" value="HIS37266.1"/>
    <property type="molecule type" value="Genomic_DNA"/>
</dbReference>
<reference evidence="8" key="2">
    <citation type="journal article" date="2021" name="PeerJ">
        <title>Extensive microbial diversity within the chicken gut microbiome revealed by metagenomics and culture.</title>
        <authorList>
            <person name="Gilroy R."/>
            <person name="Ravi A."/>
            <person name="Getino M."/>
            <person name="Pursley I."/>
            <person name="Horton D.L."/>
            <person name="Alikhan N.F."/>
            <person name="Baker D."/>
            <person name="Gharbi K."/>
            <person name="Hall N."/>
            <person name="Watson M."/>
            <person name="Adriaenssens E.M."/>
            <person name="Foster-Nyarko E."/>
            <person name="Jarju S."/>
            <person name="Secka A."/>
            <person name="Antonio M."/>
            <person name="Oren A."/>
            <person name="Chaudhuri R.R."/>
            <person name="La Ragione R."/>
            <person name="Hildebrand F."/>
            <person name="Pallen M.J."/>
        </authorList>
    </citation>
    <scope>NUCLEOTIDE SEQUENCE</scope>
    <source>
        <strain evidence="8">6276</strain>
    </source>
</reference>
<accession>A0A9D1JNQ6</accession>
<evidence type="ECO:0000256" key="5">
    <source>
        <dbReference type="ARBA" id="ARBA00023136"/>
    </source>
</evidence>
<protein>
    <recommendedName>
        <fullName evidence="7">ATP synthase subunit delta</fullName>
    </recommendedName>
    <alternativeName>
        <fullName evidence="7">ATP synthase F(1) sector subunit delta</fullName>
    </alternativeName>
    <alternativeName>
        <fullName evidence="7">F-type ATPase subunit delta</fullName>
        <shortName evidence="7">F-ATPase subunit delta</shortName>
    </alternativeName>
</protein>
<keyword evidence="5 7" id="KW-0472">Membrane</keyword>
<dbReference type="AlphaFoldDB" id="A0A9D1JNQ6"/>
<comment type="similarity">
    <text evidence="7">Belongs to the ATPase delta chain family.</text>
</comment>
<name>A0A9D1JNQ6_9BACT</name>
<evidence type="ECO:0000313" key="8">
    <source>
        <dbReference type="EMBL" id="HIS37266.1"/>
    </source>
</evidence>
<dbReference type="InterPro" id="IPR000711">
    <property type="entry name" value="ATPase_OSCP/dsu"/>
</dbReference>
<comment type="subcellular location">
    <subcellularLocation>
        <location evidence="7">Cell membrane</location>
        <topology evidence="7">Peripheral membrane protein</topology>
    </subcellularLocation>
    <subcellularLocation>
        <location evidence="1">Membrane</location>
    </subcellularLocation>
</comment>
<evidence type="ECO:0000256" key="4">
    <source>
        <dbReference type="ARBA" id="ARBA00023065"/>
    </source>
</evidence>
<evidence type="ECO:0000256" key="7">
    <source>
        <dbReference type="HAMAP-Rule" id="MF_01416"/>
    </source>
</evidence>
<keyword evidence="3 7" id="KW-0375">Hydrogen ion transport</keyword>
<dbReference type="GO" id="GO:0005886">
    <property type="term" value="C:plasma membrane"/>
    <property type="evidence" value="ECO:0007669"/>
    <property type="project" value="UniProtKB-SubCell"/>
</dbReference>
<dbReference type="SUPFAM" id="SSF47928">
    <property type="entry name" value="N-terminal domain of the delta subunit of the F1F0-ATP synthase"/>
    <property type="match status" value="1"/>
</dbReference>
<evidence type="ECO:0000256" key="1">
    <source>
        <dbReference type="ARBA" id="ARBA00004370"/>
    </source>
</evidence>